<evidence type="ECO:0000313" key="3">
    <source>
        <dbReference type="EMBL" id="PGG94890.1"/>
    </source>
</evidence>
<evidence type="ECO:0000259" key="1">
    <source>
        <dbReference type="Pfam" id="PF06048"/>
    </source>
</evidence>
<organism evidence="3 4">
    <name type="scientific">Bacillus toyonensis</name>
    <dbReference type="NCBI Taxonomy" id="155322"/>
    <lineage>
        <taxon>Bacteria</taxon>
        <taxon>Bacillati</taxon>
        <taxon>Bacillota</taxon>
        <taxon>Bacilli</taxon>
        <taxon>Bacillales</taxon>
        <taxon>Bacillaceae</taxon>
        <taxon>Bacillus</taxon>
        <taxon>Bacillus cereus group</taxon>
    </lineage>
</organism>
<name>A0A2B5DMF1_9BACI</name>
<evidence type="ECO:0000259" key="2">
    <source>
        <dbReference type="Pfam" id="PF09250"/>
    </source>
</evidence>
<feature type="domain" description="DUF927" evidence="1">
    <location>
        <begin position="282"/>
        <end position="559"/>
    </location>
</feature>
<dbReference type="SUPFAM" id="SSF56747">
    <property type="entry name" value="Prim-pol domain"/>
    <property type="match status" value="1"/>
</dbReference>
<evidence type="ECO:0008006" key="5">
    <source>
        <dbReference type="Google" id="ProtNLM"/>
    </source>
</evidence>
<evidence type="ECO:0000313" key="4">
    <source>
        <dbReference type="Proteomes" id="UP000225320"/>
    </source>
</evidence>
<proteinExistence type="predicted"/>
<accession>A0A2B5DMF1</accession>
<gene>
    <name evidence="3" type="ORF">CON73_00115</name>
</gene>
<dbReference type="InterPro" id="IPR015330">
    <property type="entry name" value="DNA_primase/pol_bifunc_N"/>
</dbReference>
<reference evidence="3 4" key="1">
    <citation type="submission" date="2017-09" db="EMBL/GenBank/DDBJ databases">
        <title>Large-scale bioinformatics analysis of Bacillus genomes uncovers conserved roles of natural products in bacterial physiology.</title>
        <authorList>
            <consortium name="Agbiome Team Llc"/>
            <person name="Bleich R.M."/>
            <person name="Grubbs K.J."/>
            <person name="Santa Maria K.C."/>
            <person name="Allen S.E."/>
            <person name="Farag S."/>
            <person name="Shank E.A."/>
            <person name="Bowers A."/>
        </authorList>
    </citation>
    <scope>NUCLEOTIDE SEQUENCE [LARGE SCALE GENOMIC DNA]</scope>
    <source>
        <strain evidence="3 4">AFS094862</strain>
    </source>
</reference>
<dbReference type="AlphaFoldDB" id="A0A2B5DMF1"/>
<feature type="domain" description="DNA primase/polymerase bifunctional N-terminal" evidence="2">
    <location>
        <begin position="37"/>
        <end position="169"/>
    </location>
</feature>
<sequence length="810" mass="93368">MLHTMPSYTERIQEILPHAKIIRLIGYTNGNKEYQKAKCAVGKWQTTEALQDEQVQAWIQKGGWIGVRIPEGRIVIDIDDKTEGALLRELLEDERIHHHSITTPNGWQFIFRGDTELTRQQGQYQKYVNRLGLTQDTRAAEKGYIVFPTENTEGRYLVTQSLNGVDELPAFLYKVWNGMKHPSPMAYPYEKSGSRDGDFYDMARRLLTCGVSKPDALESLQLAYQYFVPYKKDFSFQTVQEKVESACRTVNKGKNTEKPTIVQTENEKEYLYHSVETIPYPYRIKNHALYRVEMKVKGETVEEKEILVARHVPILKRELHNVERSQVYYELTWQDRRRCITELVPAGTLATKREMMPLADKGFPVNDNNTKQLIDYFDKVLAWNAIQRGHMVDRLGYVKSGLAYPLLATDYEILPSDQGEQQIFEAFQVEGTASGWIDEVLHRVKEHPRALFFVLSSFASVLLHDLKIDPFIVELAGSTSTGKTTALKVAASVWGTNQLVHEFNATKVSIERKSAFLNSFPLLLDDSRKADERLLQSFVYTFSGGRSKGRGSLGGSQREYTWRNTMLTTGEVSLNEYASKAGGAAARIVSLNDSPFENVDHTFFTDLYKGLETQHGAIGLEFLKQYQARKQELLPSFYQFKDFYMKKSQGNEVLTRLSLYYATVHYAGRLLKEFFQVDLNLELLDQLFDEITEENKAIDKPKELLTEVLSYLDSNREGIYYDYAPKNIKAIYKFQTICLTPAFLKEFLGPEEKRTRKEWMKRGFTVPQIVDEKEFDYKKVSHKGRKINAVIISREIVQKLGFDFEEKNYG</sequence>
<dbReference type="Pfam" id="PF09250">
    <property type="entry name" value="Prim-Pol"/>
    <property type="match status" value="1"/>
</dbReference>
<dbReference type="InterPro" id="IPR009270">
    <property type="entry name" value="DUF927"/>
</dbReference>
<dbReference type="Pfam" id="PF06048">
    <property type="entry name" value="DUF927"/>
    <property type="match status" value="1"/>
</dbReference>
<protein>
    <recommendedName>
        <fullName evidence="5">DUF927 domain-containing protein</fullName>
    </recommendedName>
</protein>
<dbReference type="EMBL" id="NVOI01000001">
    <property type="protein sequence ID" value="PGG94890.1"/>
    <property type="molecule type" value="Genomic_DNA"/>
</dbReference>
<comment type="caution">
    <text evidence="3">The sequence shown here is derived from an EMBL/GenBank/DDBJ whole genome shotgun (WGS) entry which is preliminary data.</text>
</comment>
<dbReference type="Proteomes" id="UP000225320">
    <property type="component" value="Unassembled WGS sequence"/>
</dbReference>